<protein>
    <submittedName>
        <fullName evidence="2">Uncharacterized protein</fullName>
    </submittedName>
</protein>
<dbReference type="EMBL" id="MKIP01000033">
    <property type="protein sequence ID" value="OLP61325.1"/>
    <property type="molecule type" value="Genomic_DNA"/>
</dbReference>
<name>A0A1Q9B030_9HYPH</name>
<sequence length="106" mass="11927">MKAPGAWQGSPSAAIRIDKPATQNDARASRRVQAKTVPDPSVCNRTRRQDLPHHTNAFNRALITLQTILCVAGARNRLTPRMTQLSLQRERFLLAPETDRSARQRE</sequence>
<gene>
    <name evidence="2" type="ORF">BJF93_21365</name>
</gene>
<comment type="caution">
    <text evidence="2">The sequence shown here is derived from an EMBL/GenBank/DDBJ whole genome shotgun (WGS) entry which is preliminary data.</text>
</comment>
<organism evidence="2 3">
    <name type="scientific">Xaviernesmea oryzae</name>
    <dbReference type="NCBI Taxonomy" id="464029"/>
    <lineage>
        <taxon>Bacteria</taxon>
        <taxon>Pseudomonadati</taxon>
        <taxon>Pseudomonadota</taxon>
        <taxon>Alphaproteobacteria</taxon>
        <taxon>Hyphomicrobiales</taxon>
        <taxon>Rhizobiaceae</taxon>
        <taxon>Rhizobium/Agrobacterium group</taxon>
        <taxon>Xaviernesmea</taxon>
    </lineage>
</organism>
<reference evidence="2 3" key="1">
    <citation type="submission" date="2016-09" db="EMBL/GenBank/DDBJ databases">
        <title>Rhizobium sp. nov., a novel species isolated from the rice rhizosphere.</title>
        <authorList>
            <person name="Zhao J."/>
            <person name="Zhang X."/>
        </authorList>
    </citation>
    <scope>NUCLEOTIDE SEQUENCE [LARGE SCALE GENOMIC DNA]</scope>
    <source>
        <strain evidence="2 3">1.7048</strain>
    </source>
</reference>
<dbReference type="Proteomes" id="UP000186364">
    <property type="component" value="Unassembled WGS sequence"/>
</dbReference>
<evidence type="ECO:0000313" key="3">
    <source>
        <dbReference type="Proteomes" id="UP000186364"/>
    </source>
</evidence>
<accession>A0A1Q9B030</accession>
<evidence type="ECO:0000256" key="1">
    <source>
        <dbReference type="SAM" id="MobiDB-lite"/>
    </source>
</evidence>
<dbReference type="AlphaFoldDB" id="A0A1Q9B030"/>
<proteinExistence type="predicted"/>
<evidence type="ECO:0000313" key="2">
    <source>
        <dbReference type="EMBL" id="OLP61325.1"/>
    </source>
</evidence>
<keyword evidence="3" id="KW-1185">Reference proteome</keyword>
<feature type="region of interest" description="Disordered" evidence="1">
    <location>
        <begin position="1"/>
        <end position="54"/>
    </location>
</feature>